<name>N1PFV5_DOTSN</name>
<dbReference type="EMBL" id="KB446544">
    <property type="protein sequence ID" value="EME40171.1"/>
    <property type="molecule type" value="Genomic_DNA"/>
</dbReference>
<evidence type="ECO:0000313" key="2">
    <source>
        <dbReference type="EMBL" id="EME40171.1"/>
    </source>
</evidence>
<reference evidence="2 3" key="2">
    <citation type="journal article" date="2012" name="PLoS Pathog.">
        <title>Diverse lifestyles and strategies of plant pathogenesis encoded in the genomes of eighteen Dothideomycetes fungi.</title>
        <authorList>
            <person name="Ohm R.A."/>
            <person name="Feau N."/>
            <person name="Henrissat B."/>
            <person name="Schoch C.L."/>
            <person name="Horwitz B.A."/>
            <person name="Barry K.W."/>
            <person name="Condon B.J."/>
            <person name="Copeland A.C."/>
            <person name="Dhillon B."/>
            <person name="Glaser F."/>
            <person name="Hesse C.N."/>
            <person name="Kosti I."/>
            <person name="LaButti K."/>
            <person name="Lindquist E.A."/>
            <person name="Lucas S."/>
            <person name="Salamov A.A."/>
            <person name="Bradshaw R.E."/>
            <person name="Ciuffetti L."/>
            <person name="Hamelin R.C."/>
            <person name="Kema G.H.J."/>
            <person name="Lawrence C."/>
            <person name="Scott J.A."/>
            <person name="Spatafora J.W."/>
            <person name="Turgeon B.G."/>
            <person name="de Wit P.J.G.M."/>
            <person name="Zhong S."/>
            <person name="Goodwin S.B."/>
            <person name="Grigoriev I.V."/>
        </authorList>
    </citation>
    <scope>NUCLEOTIDE SEQUENCE [LARGE SCALE GENOMIC DNA]</scope>
    <source>
        <strain evidence="3">NZE10 / CBS 128990</strain>
    </source>
</reference>
<feature type="compositionally biased region" description="Acidic residues" evidence="1">
    <location>
        <begin position="129"/>
        <end position="150"/>
    </location>
</feature>
<feature type="region of interest" description="Disordered" evidence="1">
    <location>
        <begin position="122"/>
        <end position="158"/>
    </location>
</feature>
<dbReference type="Proteomes" id="UP000016933">
    <property type="component" value="Unassembled WGS sequence"/>
</dbReference>
<dbReference type="AlphaFoldDB" id="N1PFV5"/>
<protein>
    <submittedName>
        <fullName evidence="2">Uncharacterized protein</fullName>
    </submittedName>
</protein>
<evidence type="ECO:0000313" key="3">
    <source>
        <dbReference type="Proteomes" id="UP000016933"/>
    </source>
</evidence>
<gene>
    <name evidence="2" type="ORF">DOTSEDRAFT_38155</name>
</gene>
<accession>N1PFV5</accession>
<reference evidence="3" key="1">
    <citation type="journal article" date="2012" name="PLoS Genet.">
        <title>The genomes of the fungal plant pathogens Cladosporium fulvum and Dothistroma septosporum reveal adaptation to different hosts and lifestyles but also signatures of common ancestry.</title>
        <authorList>
            <person name="de Wit P.J.G.M."/>
            <person name="van der Burgt A."/>
            <person name="Oekmen B."/>
            <person name="Stergiopoulos I."/>
            <person name="Abd-Elsalam K.A."/>
            <person name="Aerts A.L."/>
            <person name="Bahkali A.H."/>
            <person name="Beenen H.G."/>
            <person name="Chettri P."/>
            <person name="Cox M.P."/>
            <person name="Datema E."/>
            <person name="de Vries R.P."/>
            <person name="Dhillon B."/>
            <person name="Ganley A.R."/>
            <person name="Griffiths S.A."/>
            <person name="Guo Y."/>
            <person name="Hamelin R.C."/>
            <person name="Henrissat B."/>
            <person name="Kabir M.S."/>
            <person name="Jashni M.K."/>
            <person name="Kema G."/>
            <person name="Klaubauf S."/>
            <person name="Lapidus A."/>
            <person name="Levasseur A."/>
            <person name="Lindquist E."/>
            <person name="Mehrabi R."/>
            <person name="Ohm R.A."/>
            <person name="Owen T.J."/>
            <person name="Salamov A."/>
            <person name="Schwelm A."/>
            <person name="Schijlen E."/>
            <person name="Sun H."/>
            <person name="van den Burg H.A."/>
            <person name="van Ham R.C.H.J."/>
            <person name="Zhang S."/>
            <person name="Goodwin S.B."/>
            <person name="Grigoriev I.V."/>
            <person name="Collemare J."/>
            <person name="Bradshaw R.E."/>
        </authorList>
    </citation>
    <scope>NUCLEOTIDE SEQUENCE [LARGE SCALE GENOMIC DNA]</scope>
    <source>
        <strain evidence="3">NZE10 / CBS 128990</strain>
    </source>
</reference>
<evidence type="ECO:0000256" key="1">
    <source>
        <dbReference type="SAM" id="MobiDB-lite"/>
    </source>
</evidence>
<organism evidence="2 3">
    <name type="scientific">Dothistroma septosporum (strain NZE10 / CBS 128990)</name>
    <name type="common">Red band needle blight fungus</name>
    <name type="synonym">Mycosphaerella pini</name>
    <dbReference type="NCBI Taxonomy" id="675120"/>
    <lineage>
        <taxon>Eukaryota</taxon>
        <taxon>Fungi</taxon>
        <taxon>Dikarya</taxon>
        <taxon>Ascomycota</taxon>
        <taxon>Pezizomycotina</taxon>
        <taxon>Dothideomycetes</taxon>
        <taxon>Dothideomycetidae</taxon>
        <taxon>Mycosphaerellales</taxon>
        <taxon>Mycosphaerellaceae</taxon>
        <taxon>Dothistroma</taxon>
    </lineage>
</organism>
<dbReference type="HOGENOM" id="CLU_662264_0_0_1"/>
<proteinExistence type="predicted"/>
<sequence>MKRIHHHSETAVLASPAPALAAPGNNTSVRQDPAAVRAAFVWSVQYVLPTHDPPSAQRLISNRPIDHAPRSTVRSMLSARLPAALPPAVHVSKGITGRGTITLNNQERTDPWGVDEIGMEQRHPAPQRDEEEDNQDNEDDECDEDDLDDARDDHEDQVVPTEVDVVVKNELTIWDCGDDKHRGANRLRLDIGRKMIVAALEAWNSKPHATKHSFRTILLPFTLVKPNRAHMTRSRRKKQDYKPRTARLAQYESTLTPLALPLQRPHTDDYLQRKSVLDLPTEIWGKIGKPAIEDGKFYTKRNVIQYRIKTTRQREHYRPPIIRVCRVLRQDLLPLWYDSKVRLCVQVLHDNEELDWITLRWRSLCAETRESIICATMSKESESLTRVQRMLGIPHELGPAWKQEVRWGTCRRSSI</sequence>
<keyword evidence="3" id="KW-1185">Reference proteome</keyword>